<comment type="caution">
    <text evidence="2">The sequence shown here is derived from an EMBL/GenBank/DDBJ whole genome shotgun (WGS) entry which is preliminary data.</text>
</comment>
<feature type="compositionally biased region" description="Polar residues" evidence="1">
    <location>
        <begin position="260"/>
        <end position="273"/>
    </location>
</feature>
<dbReference type="InterPro" id="IPR008160">
    <property type="entry name" value="Collagen"/>
</dbReference>
<dbReference type="InterPro" id="IPR013320">
    <property type="entry name" value="ConA-like_dom_sf"/>
</dbReference>
<gene>
    <name evidence="2" type="ORF">KCG35_14605</name>
</gene>
<name>A0ABS5ZDZ6_9GAMM</name>
<dbReference type="Proteomes" id="UP000690515">
    <property type="component" value="Unassembled WGS sequence"/>
</dbReference>
<protein>
    <recommendedName>
        <fullName evidence="4">Collagen-like protein</fullName>
    </recommendedName>
</protein>
<evidence type="ECO:0000313" key="3">
    <source>
        <dbReference type="Proteomes" id="UP000690515"/>
    </source>
</evidence>
<accession>A0ABS5ZDZ6</accession>
<dbReference type="Pfam" id="PF13385">
    <property type="entry name" value="Laminin_G_3"/>
    <property type="match status" value="1"/>
</dbReference>
<dbReference type="EMBL" id="JAGSOY010000034">
    <property type="protein sequence ID" value="MBU2712294.1"/>
    <property type="molecule type" value="Genomic_DNA"/>
</dbReference>
<dbReference type="Gene3D" id="2.60.120.200">
    <property type="match status" value="1"/>
</dbReference>
<keyword evidence="3" id="KW-1185">Reference proteome</keyword>
<dbReference type="SUPFAM" id="SSF49899">
    <property type="entry name" value="Concanavalin A-like lectins/glucanases"/>
    <property type="match status" value="1"/>
</dbReference>
<organism evidence="2 3">
    <name type="scientific">Zooshikella harenae</name>
    <dbReference type="NCBI Taxonomy" id="2827238"/>
    <lineage>
        <taxon>Bacteria</taxon>
        <taxon>Pseudomonadati</taxon>
        <taxon>Pseudomonadota</taxon>
        <taxon>Gammaproteobacteria</taxon>
        <taxon>Oceanospirillales</taxon>
        <taxon>Zooshikellaceae</taxon>
        <taxon>Zooshikella</taxon>
    </lineage>
</organism>
<dbReference type="Pfam" id="PF01391">
    <property type="entry name" value="Collagen"/>
    <property type="match status" value="1"/>
</dbReference>
<evidence type="ECO:0008006" key="4">
    <source>
        <dbReference type="Google" id="ProtNLM"/>
    </source>
</evidence>
<reference evidence="2 3" key="1">
    <citation type="submission" date="2021-04" db="EMBL/GenBank/DDBJ databases">
        <authorList>
            <person name="Pira H."/>
            <person name="Risdian C."/>
            <person name="Wink J."/>
        </authorList>
    </citation>
    <scope>NUCLEOTIDE SEQUENCE [LARGE SCALE GENOMIC DNA]</scope>
    <source>
        <strain evidence="2 3">WH53</strain>
    </source>
</reference>
<dbReference type="RefSeq" id="WP_215820521.1">
    <property type="nucleotide sequence ID" value="NZ_JAGSOY010000034.1"/>
</dbReference>
<sequence>MTNAEDNPYSRWTFDQAGDGAILNDTNNNKAISLSNINLSNDSIYGKSLQLDQNNFIQIPESWIEQTEYSIAFWYKSTEQEFALLNHHFMQEKAIPNHLFSYKKQHIYLTLVNESKTLVSQQKFEFNQWTHINASFTKTGRKIYLSINGQPVLFEQTNTAPSISHTTSSLNGILLGNQYTGLIDDLYFANKAFSYYETLCLFQKKELCWQQALGPKGLRGKQGKQGEVGKQGQIGPVGEKGNQGPAGNQGTQGKPGAQGDQGTPGKQGNSGQDSKPGPDGDPGPRGTQGIQGEIGKQGPKGKQGDRGEAGLIGSNINDLPTGSLAGLCSLNKNTIHTILFPAEAITLYGKLYCGCNNGWALYPLKESFYGRENQQFSCVRSAKELPYGVFNQSLNASSHCQLWTFDKLPTEPSSYSIILNWSNNQQQFSRVIKGQKAANAENITFQHCSLGGGSAKLILHGPDATWPHELDNKGLFTKLWPQQQLIRFYPLGCVTRTCKAEQYCKNFTFNNLQPEASDYKVNIQYQVQFPRHLRGQTITKTHQGYKPLGSTQVSVNQCFQKSASGNANILLEGSSDIWPKRYELPLQPLNCVTSKCKRESSCRRYSFNNINPNFTSYQIKLNYTDYSHQQNYQKTLTGSQSSSIPFDICMQKGATGHATLLLYK</sequence>
<dbReference type="PANTHER" id="PTHR24637">
    <property type="entry name" value="COLLAGEN"/>
    <property type="match status" value="1"/>
</dbReference>
<feature type="region of interest" description="Disordered" evidence="1">
    <location>
        <begin position="216"/>
        <end position="314"/>
    </location>
</feature>
<evidence type="ECO:0000256" key="1">
    <source>
        <dbReference type="SAM" id="MobiDB-lite"/>
    </source>
</evidence>
<evidence type="ECO:0000313" key="2">
    <source>
        <dbReference type="EMBL" id="MBU2712294.1"/>
    </source>
</evidence>
<proteinExistence type="predicted"/>